<evidence type="ECO:0000313" key="3">
    <source>
        <dbReference type="Proteomes" id="UP000016924"/>
    </source>
</evidence>
<dbReference type="AlphaFoldDB" id="R7Z250"/>
<feature type="region of interest" description="Disordered" evidence="1">
    <location>
        <begin position="1"/>
        <end position="40"/>
    </location>
</feature>
<feature type="compositionally biased region" description="Polar residues" evidence="1">
    <location>
        <begin position="9"/>
        <end position="18"/>
    </location>
</feature>
<feature type="region of interest" description="Disordered" evidence="1">
    <location>
        <begin position="182"/>
        <end position="202"/>
    </location>
</feature>
<dbReference type="GeneID" id="19904623"/>
<accession>R7Z250</accession>
<organism evidence="2 3">
    <name type="scientific">Coniosporium apollinis (strain CBS 100218)</name>
    <name type="common">Rock-inhabiting black yeast</name>
    <dbReference type="NCBI Taxonomy" id="1168221"/>
    <lineage>
        <taxon>Eukaryota</taxon>
        <taxon>Fungi</taxon>
        <taxon>Dikarya</taxon>
        <taxon>Ascomycota</taxon>
        <taxon>Pezizomycotina</taxon>
        <taxon>Dothideomycetes</taxon>
        <taxon>Dothideomycetes incertae sedis</taxon>
        <taxon>Coniosporium</taxon>
    </lineage>
</organism>
<dbReference type="OrthoDB" id="10377024at2759"/>
<name>R7Z250_CONA1</name>
<evidence type="ECO:0000313" key="2">
    <source>
        <dbReference type="EMBL" id="EON68163.1"/>
    </source>
</evidence>
<dbReference type="EMBL" id="JH767593">
    <property type="protein sequence ID" value="EON68163.1"/>
    <property type="molecule type" value="Genomic_DNA"/>
</dbReference>
<proteinExistence type="predicted"/>
<sequence>MPDPAAREQTLSPKSSASTHRDAASESIHQTYARPQEANYRGYKKRNSDIGETVDWTCEEHTLLAVALSHQDKRPYPAFNAEYIAEQFTALFGRIITEKAIESQRDRMLHPKNDDTEAPRCYRMAKQWDHNSDNVKRRWNLIVKGQLLYDNVTTRVLSNATHHGLEVYGALGFYTFGHQPGIPTKRRGQDKGRRDSLLDGGMPIERTHSRFEAVALDERQAKNVGSGWAYVPDVYHRR</sequence>
<dbReference type="RefSeq" id="XP_007783480.1">
    <property type="nucleotide sequence ID" value="XM_007785290.1"/>
</dbReference>
<keyword evidence="3" id="KW-1185">Reference proteome</keyword>
<dbReference type="Proteomes" id="UP000016924">
    <property type="component" value="Unassembled WGS sequence"/>
</dbReference>
<gene>
    <name evidence="2" type="ORF">W97_07312</name>
</gene>
<dbReference type="HOGENOM" id="CLU_1165752_0_0_1"/>
<protein>
    <submittedName>
        <fullName evidence="2">Uncharacterized protein</fullName>
    </submittedName>
</protein>
<feature type="compositionally biased region" description="Basic and acidic residues" evidence="1">
    <location>
        <begin position="187"/>
        <end position="197"/>
    </location>
</feature>
<reference evidence="3" key="1">
    <citation type="submission" date="2012-06" db="EMBL/GenBank/DDBJ databases">
        <title>The genome sequence of Coniosporium apollinis CBS 100218.</title>
        <authorList>
            <consortium name="The Broad Institute Genome Sequencing Platform"/>
            <person name="Cuomo C."/>
            <person name="Gorbushina A."/>
            <person name="Noack S."/>
            <person name="Walker B."/>
            <person name="Young S.K."/>
            <person name="Zeng Q."/>
            <person name="Gargeya S."/>
            <person name="Fitzgerald M."/>
            <person name="Haas B."/>
            <person name="Abouelleil A."/>
            <person name="Alvarado L."/>
            <person name="Arachchi H.M."/>
            <person name="Berlin A.M."/>
            <person name="Chapman S.B."/>
            <person name="Goldberg J."/>
            <person name="Griggs A."/>
            <person name="Gujja S."/>
            <person name="Hansen M."/>
            <person name="Howarth C."/>
            <person name="Imamovic A."/>
            <person name="Larimer J."/>
            <person name="McCowan C."/>
            <person name="Montmayeur A."/>
            <person name="Murphy C."/>
            <person name="Neiman D."/>
            <person name="Pearson M."/>
            <person name="Priest M."/>
            <person name="Roberts A."/>
            <person name="Saif S."/>
            <person name="Shea T."/>
            <person name="Sisk P."/>
            <person name="Sykes S."/>
            <person name="Wortman J."/>
            <person name="Nusbaum C."/>
            <person name="Birren B."/>
        </authorList>
    </citation>
    <scope>NUCLEOTIDE SEQUENCE [LARGE SCALE GENOMIC DNA]</scope>
    <source>
        <strain evidence="3">CBS 100218</strain>
    </source>
</reference>
<evidence type="ECO:0000256" key="1">
    <source>
        <dbReference type="SAM" id="MobiDB-lite"/>
    </source>
</evidence>